<name>A0AAE1HBG6_9NEOP</name>
<dbReference type="EMBL" id="JAHWGI010000935">
    <property type="protein sequence ID" value="KAK3918317.1"/>
    <property type="molecule type" value="Genomic_DNA"/>
</dbReference>
<dbReference type="AlphaFoldDB" id="A0AAE1HBG6"/>
<dbReference type="Proteomes" id="UP001219518">
    <property type="component" value="Unassembled WGS sequence"/>
</dbReference>
<keyword evidence="3" id="KW-1185">Reference proteome</keyword>
<sequence length="483" mass="55541">MDRRRIMNDKFSIPQSLGRHLIHSANTAHFGYIIEQAMSFGQTIVETVFDLVENGFVGETEPIFDPEADNEVYRVDPEFHRDQRDSIELHSYRWAKQVDAGGTFKDKLKRISEATFDKFMLAKRSQIICHDLDVRRWALAAARRERCNQFKASPSWLRNFKIRHRIVSRKITKFVSRSDVQDREAIENAAIAFQLENTTVTEEIGLENTFNTDQSGCNYETHCGRTLDIAGERKVERVVKSKNATTHSFTIMPTMSGSGVLTTPLYIVMREPKCVFGPQVQQTLFSSPNLKKSYSESGKMGKKHLEEFITDVFVPKTGPKSCLVVDSWSTFTEANIQAAIPVEKKVKILQIPPGATGLIQPWDVWGFRIWKNYIKHIEDFVLLHDISIQLSQRNNCLKLQAIIHDQLRSPRYVNFFKYSWFKAGLTGIRPDHFSNPVRFAFHGTEVDCAICSHITMAKCSWCKLPLCATHFFENVHMCNNYIE</sequence>
<reference evidence="2" key="1">
    <citation type="submission" date="2021-07" db="EMBL/GenBank/DDBJ databases">
        <authorList>
            <person name="Catto M.A."/>
            <person name="Jacobson A."/>
            <person name="Kennedy G."/>
            <person name="Labadie P."/>
            <person name="Hunt B.G."/>
            <person name="Srinivasan R."/>
        </authorList>
    </citation>
    <scope>NUCLEOTIDE SEQUENCE</scope>
    <source>
        <strain evidence="2">PL_HMW_Pooled</strain>
        <tissue evidence="2">Head</tissue>
    </source>
</reference>
<dbReference type="InterPro" id="IPR007350">
    <property type="entry name" value="Transposase_Tc5_C"/>
</dbReference>
<protein>
    <submittedName>
        <fullName evidence="2">Jerky protein homolog-like</fullName>
    </submittedName>
</protein>
<evidence type="ECO:0000313" key="2">
    <source>
        <dbReference type="EMBL" id="KAK3918317.1"/>
    </source>
</evidence>
<reference evidence="2" key="2">
    <citation type="journal article" date="2023" name="BMC Genomics">
        <title>Pest status, molecular evolution, and epigenetic factors derived from the genome assembly of Frankliniella fusca, a thysanopteran phytovirus vector.</title>
        <authorList>
            <person name="Catto M.A."/>
            <person name="Labadie P.E."/>
            <person name="Jacobson A.L."/>
            <person name="Kennedy G.G."/>
            <person name="Srinivasan R."/>
            <person name="Hunt B.G."/>
        </authorList>
    </citation>
    <scope>NUCLEOTIDE SEQUENCE</scope>
    <source>
        <strain evidence="2">PL_HMW_Pooled</strain>
    </source>
</reference>
<gene>
    <name evidence="2" type="ORF">KUF71_000889</name>
</gene>
<feature type="domain" description="Transposase Tc5 C-terminal" evidence="1">
    <location>
        <begin position="420"/>
        <end position="478"/>
    </location>
</feature>
<comment type="caution">
    <text evidence="2">The sequence shown here is derived from an EMBL/GenBank/DDBJ whole genome shotgun (WGS) entry which is preliminary data.</text>
</comment>
<organism evidence="2 3">
    <name type="scientific">Frankliniella fusca</name>
    <dbReference type="NCBI Taxonomy" id="407009"/>
    <lineage>
        <taxon>Eukaryota</taxon>
        <taxon>Metazoa</taxon>
        <taxon>Ecdysozoa</taxon>
        <taxon>Arthropoda</taxon>
        <taxon>Hexapoda</taxon>
        <taxon>Insecta</taxon>
        <taxon>Pterygota</taxon>
        <taxon>Neoptera</taxon>
        <taxon>Paraneoptera</taxon>
        <taxon>Thysanoptera</taxon>
        <taxon>Terebrantia</taxon>
        <taxon>Thripoidea</taxon>
        <taxon>Thripidae</taxon>
        <taxon>Frankliniella</taxon>
    </lineage>
</organism>
<proteinExistence type="predicted"/>
<dbReference type="Pfam" id="PF04236">
    <property type="entry name" value="Transp_Tc5_C"/>
    <property type="match status" value="1"/>
</dbReference>
<evidence type="ECO:0000259" key="1">
    <source>
        <dbReference type="Pfam" id="PF04236"/>
    </source>
</evidence>
<evidence type="ECO:0000313" key="3">
    <source>
        <dbReference type="Proteomes" id="UP001219518"/>
    </source>
</evidence>
<accession>A0AAE1HBG6</accession>